<proteinExistence type="predicted"/>
<dbReference type="GO" id="GO:0003729">
    <property type="term" value="F:mRNA binding"/>
    <property type="evidence" value="ECO:0007669"/>
    <property type="project" value="TreeGrafter"/>
</dbReference>
<protein>
    <submittedName>
        <fullName evidence="3">U11/U12 small nuclear ribonucleoprotein 35 kDa protein</fullName>
    </submittedName>
</protein>
<keyword evidence="2" id="KW-0539">Nucleus</keyword>
<dbReference type="GO" id="GO:0017069">
    <property type="term" value="F:snRNA binding"/>
    <property type="evidence" value="ECO:0007669"/>
    <property type="project" value="TreeGrafter"/>
</dbReference>
<keyword evidence="4" id="KW-1185">Reference proteome</keyword>
<evidence type="ECO:0000256" key="2">
    <source>
        <dbReference type="ARBA" id="ARBA00023242"/>
    </source>
</evidence>
<dbReference type="InterPro" id="IPR012677">
    <property type="entry name" value="Nucleotide-bd_a/b_plait_sf"/>
</dbReference>
<organism evidence="3 4">
    <name type="scientific">Schistosoma japonicum</name>
    <name type="common">Blood fluke</name>
    <dbReference type="NCBI Taxonomy" id="6182"/>
    <lineage>
        <taxon>Eukaryota</taxon>
        <taxon>Metazoa</taxon>
        <taxon>Spiralia</taxon>
        <taxon>Lophotrochozoa</taxon>
        <taxon>Platyhelminthes</taxon>
        <taxon>Trematoda</taxon>
        <taxon>Digenea</taxon>
        <taxon>Strigeidida</taxon>
        <taxon>Schistosomatoidea</taxon>
        <taxon>Schistosomatidae</taxon>
        <taxon>Schistosoma</taxon>
    </lineage>
</organism>
<comment type="subcellular location">
    <subcellularLocation>
        <location evidence="1">Nucleus</location>
    </subcellularLocation>
</comment>
<evidence type="ECO:0000313" key="4">
    <source>
        <dbReference type="Proteomes" id="UP000311919"/>
    </source>
</evidence>
<dbReference type="PANTHER" id="PTHR13952:SF6">
    <property type="entry name" value="U11_U12 SMALL NUCLEAR RIBONUCLEOPROTEIN 35 KDA PROTEIN"/>
    <property type="match status" value="1"/>
</dbReference>
<sequence length="234" mass="26856">MKKDSHEWHPYVQQYGYYDPVTVGSIDGTDTTPHDRAIHRALTSSYRRKNEVFNWDPKATIFIGRLPYYTSKVCLQKALQKLLNGHLETDLNNKCEKFCRNRSPFSHDEIWPKIHIIHDAITGYPCGYGFAYFSSELDAKRVLRAWYKQSTVPSTLFPRIKDERHCGLDIPSGDKVILEPCFSGTLPGWRPRRLGGGLGGRKEAGQLRFGGIARPFRRPFTENATIEGKKTKYC</sequence>
<dbReference type="OrthoDB" id="6159137at2759"/>
<keyword evidence="3" id="KW-0687">Ribonucleoprotein</keyword>
<dbReference type="GO" id="GO:0000398">
    <property type="term" value="P:mRNA splicing, via spliceosome"/>
    <property type="evidence" value="ECO:0007669"/>
    <property type="project" value="TreeGrafter"/>
</dbReference>
<dbReference type="PANTHER" id="PTHR13952">
    <property type="entry name" value="U1 SMALL NUCLEAR RIBONUCLEOPROTEIN 70 KD"/>
    <property type="match status" value="1"/>
</dbReference>
<dbReference type="EMBL" id="SKCS01000378">
    <property type="protein sequence ID" value="TNN10018.1"/>
    <property type="molecule type" value="Genomic_DNA"/>
</dbReference>
<accession>A0A4Z2D0W6</accession>
<dbReference type="GO" id="GO:0071011">
    <property type="term" value="C:precatalytic spliceosome"/>
    <property type="evidence" value="ECO:0007669"/>
    <property type="project" value="TreeGrafter"/>
</dbReference>
<dbReference type="AlphaFoldDB" id="A0A4Z2D0W6"/>
<dbReference type="Gene3D" id="3.30.70.330">
    <property type="match status" value="1"/>
</dbReference>
<dbReference type="InterPro" id="IPR051183">
    <property type="entry name" value="U1_U11-U12_snRNP_70-35kDa"/>
</dbReference>
<gene>
    <name evidence="3" type="ORF">EWB00_005787</name>
</gene>
<reference evidence="3 4" key="1">
    <citation type="submission" date="2019-03" db="EMBL/GenBank/DDBJ databases">
        <title>An improved genome assembly of the fluke Schistosoma japonicum.</title>
        <authorList>
            <person name="Hu W."/>
            <person name="Luo F."/>
            <person name="Yin M."/>
            <person name="Mo X."/>
            <person name="Sun C."/>
            <person name="Wu Q."/>
            <person name="Zhu B."/>
            <person name="Xiang M."/>
            <person name="Wang J."/>
            <person name="Wang Y."/>
            <person name="Zhang T."/>
            <person name="Xu B."/>
            <person name="Zheng H."/>
            <person name="Feng Z."/>
        </authorList>
    </citation>
    <scope>NUCLEOTIDE SEQUENCE [LARGE SCALE GENOMIC DNA]</scope>
    <source>
        <strain evidence="3">HuSjv2</strain>
        <tissue evidence="3">Worms</tissue>
    </source>
</reference>
<dbReference type="Proteomes" id="UP000311919">
    <property type="component" value="Unassembled WGS sequence"/>
</dbReference>
<dbReference type="STRING" id="6182.A0A4Z2D0W6"/>
<name>A0A4Z2D0W6_SCHJA</name>
<dbReference type="SUPFAM" id="SSF54928">
    <property type="entry name" value="RNA-binding domain, RBD"/>
    <property type="match status" value="1"/>
</dbReference>
<evidence type="ECO:0000256" key="1">
    <source>
        <dbReference type="ARBA" id="ARBA00004123"/>
    </source>
</evidence>
<evidence type="ECO:0000313" key="3">
    <source>
        <dbReference type="EMBL" id="TNN10018.1"/>
    </source>
</evidence>
<comment type="caution">
    <text evidence="3">The sequence shown here is derived from an EMBL/GenBank/DDBJ whole genome shotgun (WGS) entry which is preliminary data.</text>
</comment>
<dbReference type="InterPro" id="IPR035979">
    <property type="entry name" value="RBD_domain_sf"/>
</dbReference>